<dbReference type="RefSeq" id="WP_190210210.1">
    <property type="nucleotide sequence ID" value="NZ_BNBO01000006.1"/>
</dbReference>
<dbReference type="GeneID" id="95352234"/>
<dbReference type="PANTHER" id="PTHR47623:SF1">
    <property type="entry name" value="OS09G0287300 PROTEIN"/>
    <property type="match status" value="1"/>
</dbReference>
<feature type="region of interest" description="Disordered" evidence="1">
    <location>
        <begin position="1"/>
        <end position="43"/>
    </location>
</feature>
<proteinExistence type="predicted"/>
<dbReference type="CDD" id="cd07067">
    <property type="entry name" value="HP_PGM_like"/>
    <property type="match status" value="1"/>
</dbReference>
<dbReference type="Pfam" id="PF00300">
    <property type="entry name" value="His_Phos_1"/>
    <property type="match status" value="1"/>
</dbReference>
<dbReference type="InterPro" id="IPR029033">
    <property type="entry name" value="His_PPase_superfam"/>
</dbReference>
<dbReference type="AlphaFoldDB" id="A0A919FHI9"/>
<comment type="caution">
    <text evidence="2">The sequence shown here is derived from an EMBL/GenBank/DDBJ whole genome shotgun (WGS) entry which is preliminary data.</text>
</comment>
<reference evidence="2" key="2">
    <citation type="submission" date="2020-09" db="EMBL/GenBank/DDBJ databases">
        <authorList>
            <person name="Sun Q."/>
            <person name="Ohkuma M."/>
        </authorList>
    </citation>
    <scope>NUCLEOTIDE SEQUENCE</scope>
    <source>
        <strain evidence="2">JCM 4646</strain>
    </source>
</reference>
<evidence type="ECO:0000313" key="2">
    <source>
        <dbReference type="EMBL" id="GHH65236.1"/>
    </source>
</evidence>
<protein>
    <submittedName>
        <fullName evidence="2">Phosphohistidine phosphatase</fullName>
    </submittedName>
</protein>
<gene>
    <name evidence="2" type="ORF">GCM10018781_17440</name>
</gene>
<dbReference type="EMBL" id="BNBO01000006">
    <property type="protein sequence ID" value="GHH65236.1"/>
    <property type="molecule type" value="Genomic_DNA"/>
</dbReference>
<evidence type="ECO:0000256" key="1">
    <source>
        <dbReference type="SAM" id="MobiDB-lite"/>
    </source>
</evidence>
<dbReference type="Proteomes" id="UP000617734">
    <property type="component" value="Unassembled WGS sequence"/>
</dbReference>
<reference evidence="2" key="1">
    <citation type="journal article" date="2014" name="Int. J. Syst. Evol. Microbiol.">
        <title>Complete genome sequence of Corynebacterium casei LMG S-19264T (=DSM 44701T), isolated from a smear-ripened cheese.</title>
        <authorList>
            <consortium name="US DOE Joint Genome Institute (JGI-PGF)"/>
            <person name="Walter F."/>
            <person name="Albersmeier A."/>
            <person name="Kalinowski J."/>
            <person name="Ruckert C."/>
        </authorList>
    </citation>
    <scope>NUCLEOTIDE SEQUENCE</scope>
    <source>
        <strain evidence="2">JCM 4646</strain>
    </source>
</reference>
<organism evidence="2 3">
    <name type="scientific">Kitasatospora indigofera</name>
    <dbReference type="NCBI Taxonomy" id="67307"/>
    <lineage>
        <taxon>Bacteria</taxon>
        <taxon>Bacillati</taxon>
        <taxon>Actinomycetota</taxon>
        <taxon>Actinomycetes</taxon>
        <taxon>Kitasatosporales</taxon>
        <taxon>Streptomycetaceae</taxon>
        <taxon>Kitasatospora</taxon>
    </lineage>
</organism>
<sequence>MSDEPTRRIVLLRHAKADPKDRTEYPDHERPLTPRGRLDAPRSGRWLAASGPAADHALVSTSARTRETWELTAAELPGPPSAAFEPRLYRAGAGEVLALLGQLPDDTTTVLVVGHNPGFRDLAGSLAGHGPQEVRELLEHAGFQTAGVAVLSFTGSWADLAPGRARLDAYWSPRL</sequence>
<accession>A0A919FHI9</accession>
<keyword evidence="3" id="KW-1185">Reference proteome</keyword>
<dbReference type="SUPFAM" id="SSF53254">
    <property type="entry name" value="Phosphoglycerate mutase-like"/>
    <property type="match status" value="1"/>
</dbReference>
<evidence type="ECO:0000313" key="3">
    <source>
        <dbReference type="Proteomes" id="UP000617734"/>
    </source>
</evidence>
<dbReference type="PANTHER" id="PTHR47623">
    <property type="entry name" value="OS09G0287300 PROTEIN"/>
    <property type="match status" value="1"/>
</dbReference>
<dbReference type="Gene3D" id="3.40.50.1240">
    <property type="entry name" value="Phosphoglycerate mutase-like"/>
    <property type="match status" value="1"/>
</dbReference>
<feature type="compositionally biased region" description="Basic and acidic residues" evidence="1">
    <location>
        <begin position="15"/>
        <end position="42"/>
    </location>
</feature>
<name>A0A919FHI9_9ACTN</name>
<dbReference type="InterPro" id="IPR013078">
    <property type="entry name" value="His_Pase_superF_clade-1"/>
</dbReference>